<accession>A0ABR1NX45</accession>
<protein>
    <submittedName>
        <fullName evidence="2">Uncharacterized protein</fullName>
    </submittedName>
</protein>
<comment type="caution">
    <text evidence="2">The sequence shown here is derived from an EMBL/GenBank/DDBJ whole genome shotgun (WGS) entry which is preliminary data.</text>
</comment>
<keyword evidence="3" id="KW-1185">Reference proteome</keyword>
<reference evidence="2 3" key="1">
    <citation type="submission" date="2024-02" db="EMBL/GenBank/DDBJ databases">
        <title>De novo assembly and annotation of 12 fungi associated with fruit tree decline syndrome in Ontario, Canada.</title>
        <authorList>
            <person name="Sulman M."/>
            <person name="Ellouze W."/>
            <person name="Ilyukhin E."/>
        </authorList>
    </citation>
    <scope>NUCLEOTIDE SEQUENCE [LARGE SCALE GENOMIC DNA]</scope>
    <source>
        <strain evidence="2 3">M169</strain>
    </source>
</reference>
<proteinExistence type="predicted"/>
<feature type="region of interest" description="Disordered" evidence="1">
    <location>
        <begin position="266"/>
        <end position="311"/>
    </location>
</feature>
<evidence type="ECO:0000313" key="3">
    <source>
        <dbReference type="Proteomes" id="UP001430848"/>
    </source>
</evidence>
<gene>
    <name evidence="2" type="ORF">SLS63_010408</name>
</gene>
<sequence length="351" mass="40030">MENWNQNSHFTTEPIVYFKFCFEFKENYATPESDAVEHSVAVEKSGVVEIYTSGATQEADGTGEDDADEKNGAVKEIIIISDEESDAAKRDGAVEEIITISDEESDATEENTSIREDPFVGRYRIEDTSFERLLCGMFALGISTFSQLGTQLTQSEFWRAYDSQEMQDFNKGSGYTNRDNFYDDQLAAVLRIWGRHHGRDNLQLGLITEGSENVFVIGDEKFEVVSSVEDMEKQRDFTTVWIHNDNMQQLRAALMNHYSGITLLGRSEEPNDISEEGSSTKEDNDTEMGDDEETGQETGEENLGKILRAPEEGKFTEDLKREVSWIHVEKFDSKWEDSQNMDRQIVLFQIR</sequence>
<dbReference type="EMBL" id="JAKNSF020000086">
    <property type="protein sequence ID" value="KAK7718802.1"/>
    <property type="molecule type" value="Genomic_DNA"/>
</dbReference>
<name>A0ABR1NX45_DIAER</name>
<organism evidence="2 3">
    <name type="scientific">Diaporthe eres</name>
    <name type="common">Phomopsis oblonga</name>
    <dbReference type="NCBI Taxonomy" id="83184"/>
    <lineage>
        <taxon>Eukaryota</taxon>
        <taxon>Fungi</taxon>
        <taxon>Dikarya</taxon>
        <taxon>Ascomycota</taxon>
        <taxon>Pezizomycotina</taxon>
        <taxon>Sordariomycetes</taxon>
        <taxon>Sordariomycetidae</taxon>
        <taxon>Diaporthales</taxon>
        <taxon>Diaporthaceae</taxon>
        <taxon>Diaporthe</taxon>
        <taxon>Diaporthe eres species complex</taxon>
    </lineage>
</organism>
<evidence type="ECO:0000313" key="2">
    <source>
        <dbReference type="EMBL" id="KAK7718802.1"/>
    </source>
</evidence>
<dbReference type="Proteomes" id="UP001430848">
    <property type="component" value="Unassembled WGS sequence"/>
</dbReference>
<evidence type="ECO:0000256" key="1">
    <source>
        <dbReference type="SAM" id="MobiDB-lite"/>
    </source>
</evidence>
<feature type="compositionally biased region" description="Acidic residues" evidence="1">
    <location>
        <begin position="284"/>
        <end position="300"/>
    </location>
</feature>